<dbReference type="KEGG" id="pcu:PC_RS10590"/>
<dbReference type="AlphaFoldDB" id="A0A2P9HA30"/>
<accession>A0A2P9HA30</accession>
<dbReference type="Pfam" id="PF17761">
    <property type="entry name" value="DUF1016_N"/>
    <property type="match status" value="1"/>
</dbReference>
<name>A0A2P9HA30_PARUW</name>
<evidence type="ECO:0000313" key="2">
    <source>
        <dbReference type="EMBL" id="SPJ31869.1"/>
    </source>
</evidence>
<dbReference type="OrthoDB" id="9801263at2"/>
<dbReference type="EMBL" id="BX908798">
    <property type="protein sequence ID" value="SPJ31869.1"/>
    <property type="molecule type" value="Genomic_DNA"/>
</dbReference>
<evidence type="ECO:0000313" key="3">
    <source>
        <dbReference type="Proteomes" id="UP000000529"/>
    </source>
</evidence>
<keyword evidence="3" id="KW-1185">Reference proteome</keyword>
<organism evidence="2 3">
    <name type="scientific">Protochlamydia amoebophila (strain UWE25)</name>
    <dbReference type="NCBI Taxonomy" id="264201"/>
    <lineage>
        <taxon>Bacteria</taxon>
        <taxon>Pseudomonadati</taxon>
        <taxon>Chlamydiota</taxon>
        <taxon>Chlamydiia</taxon>
        <taxon>Parachlamydiales</taxon>
        <taxon>Parachlamydiaceae</taxon>
        <taxon>Candidatus Protochlamydia</taxon>
    </lineage>
</organism>
<protein>
    <recommendedName>
        <fullName evidence="1">YhcG N-terminal domain-containing protein</fullName>
    </recommendedName>
</protein>
<dbReference type="Proteomes" id="UP000000529">
    <property type="component" value="Chromosome"/>
</dbReference>
<feature type="domain" description="YhcG N-terminal" evidence="1">
    <location>
        <begin position="31"/>
        <end position="69"/>
    </location>
</feature>
<sequence>MPKEKKAKNQPTNTEESELFSNKEYALTLVELKKTIQECQIRAITAINKELVHLYWMVGKTIVEKQKKMDGEQVLLKSSPKTYKAYFLG</sequence>
<reference evidence="2 3" key="1">
    <citation type="journal article" date="2004" name="Science">
        <title>Illuminating the evolutionary history of chlamydiae.</title>
        <authorList>
            <person name="Horn M."/>
            <person name="Collingro A."/>
            <person name="Schmitz-Esser S."/>
            <person name="Beier C.L."/>
            <person name="Purkhold U."/>
            <person name="Fartmann B."/>
            <person name="Brandt P."/>
            <person name="Nyakatura G.J."/>
            <person name="Droege M."/>
            <person name="Frishman D."/>
            <person name="Rattei T."/>
            <person name="Mewes H."/>
            <person name="Wagner M."/>
        </authorList>
    </citation>
    <scope>NUCLEOTIDE SEQUENCE [LARGE SCALE GENOMIC DNA]</scope>
    <source>
        <strain evidence="2 3">UWE25</strain>
    </source>
</reference>
<evidence type="ECO:0000259" key="1">
    <source>
        <dbReference type="Pfam" id="PF17761"/>
    </source>
</evidence>
<gene>
    <name evidence="2" type="ORF">PC_RS10590</name>
</gene>
<dbReference type="STRING" id="264201.pc1445"/>
<dbReference type="InterPro" id="IPR041527">
    <property type="entry name" value="YhcG_N"/>
</dbReference>
<proteinExistence type="predicted"/>